<dbReference type="PROSITE" id="PS00086">
    <property type="entry name" value="CYTOCHROME_P450"/>
    <property type="match status" value="1"/>
</dbReference>
<dbReference type="InterPro" id="IPR002403">
    <property type="entry name" value="Cyt_P450_E_grp-IV"/>
</dbReference>
<dbReference type="GO" id="GO:0016705">
    <property type="term" value="F:oxidoreductase activity, acting on paired donors, with incorporation or reduction of molecular oxygen"/>
    <property type="evidence" value="ECO:0007669"/>
    <property type="project" value="InterPro"/>
</dbReference>
<evidence type="ECO:0000256" key="2">
    <source>
        <dbReference type="ARBA" id="ARBA00010617"/>
    </source>
</evidence>
<dbReference type="Gene3D" id="1.10.630.10">
    <property type="entry name" value="Cytochrome P450"/>
    <property type="match status" value="1"/>
</dbReference>
<dbReference type="PANTHER" id="PTHR24305">
    <property type="entry name" value="CYTOCHROME P450"/>
    <property type="match status" value="1"/>
</dbReference>
<proteinExistence type="inferred from homology"/>
<comment type="caution">
    <text evidence="7">The sequence shown here is derived from an EMBL/GenBank/DDBJ whole genome shotgun (WGS) entry which is preliminary data.</text>
</comment>
<dbReference type="InterPro" id="IPR001128">
    <property type="entry name" value="Cyt_P450"/>
</dbReference>
<dbReference type="InterPro" id="IPR036396">
    <property type="entry name" value="Cyt_P450_sf"/>
</dbReference>
<dbReference type="AlphaFoldDB" id="A0A271J456"/>
<comment type="cofactor">
    <cofactor evidence="1 5">
        <name>heme</name>
        <dbReference type="ChEBI" id="CHEBI:30413"/>
    </cofactor>
</comment>
<evidence type="ECO:0000256" key="1">
    <source>
        <dbReference type="ARBA" id="ARBA00001971"/>
    </source>
</evidence>
<name>A0A271J456_9BACT</name>
<evidence type="ECO:0000256" key="5">
    <source>
        <dbReference type="PIRSR" id="PIRSR602403-1"/>
    </source>
</evidence>
<dbReference type="PRINTS" id="PR00385">
    <property type="entry name" value="P450"/>
</dbReference>
<dbReference type="SUPFAM" id="SSF48264">
    <property type="entry name" value="Cytochrome P450"/>
    <property type="match status" value="1"/>
</dbReference>
<feature type="binding site" description="axial binding residue" evidence="5">
    <location>
        <position position="383"/>
    </location>
    <ligand>
        <name>heme</name>
        <dbReference type="ChEBI" id="CHEBI:30413"/>
    </ligand>
    <ligandPart>
        <name>Fe</name>
        <dbReference type="ChEBI" id="CHEBI:18248"/>
    </ligandPart>
</feature>
<keyword evidence="8" id="KW-1185">Reference proteome</keyword>
<evidence type="ECO:0000256" key="3">
    <source>
        <dbReference type="ARBA" id="ARBA00022723"/>
    </source>
</evidence>
<dbReference type="GO" id="GO:0020037">
    <property type="term" value="F:heme binding"/>
    <property type="evidence" value="ECO:0007669"/>
    <property type="project" value="InterPro"/>
</dbReference>
<keyword evidence="6" id="KW-0503">Monooxygenase</keyword>
<keyword evidence="4 5" id="KW-0408">Iron</keyword>
<evidence type="ECO:0000313" key="7">
    <source>
        <dbReference type="EMBL" id="PAP78223.1"/>
    </source>
</evidence>
<dbReference type="PRINTS" id="PR00465">
    <property type="entry name" value="EP450IV"/>
</dbReference>
<dbReference type="Pfam" id="PF00067">
    <property type="entry name" value="p450"/>
    <property type="match status" value="1"/>
</dbReference>
<evidence type="ECO:0000256" key="4">
    <source>
        <dbReference type="ARBA" id="ARBA00023004"/>
    </source>
</evidence>
<dbReference type="GO" id="GO:0005506">
    <property type="term" value="F:iron ion binding"/>
    <property type="evidence" value="ECO:0007669"/>
    <property type="project" value="InterPro"/>
</dbReference>
<evidence type="ECO:0000313" key="8">
    <source>
        <dbReference type="Proteomes" id="UP000216339"/>
    </source>
</evidence>
<dbReference type="Proteomes" id="UP000216339">
    <property type="component" value="Unassembled WGS sequence"/>
</dbReference>
<dbReference type="RefSeq" id="WP_179299747.1">
    <property type="nucleotide sequence ID" value="NZ_MQWD01000001.1"/>
</dbReference>
<organism evidence="7 8">
    <name type="scientific">Rubrivirga marina</name>
    <dbReference type="NCBI Taxonomy" id="1196024"/>
    <lineage>
        <taxon>Bacteria</taxon>
        <taxon>Pseudomonadati</taxon>
        <taxon>Rhodothermota</taxon>
        <taxon>Rhodothermia</taxon>
        <taxon>Rhodothermales</taxon>
        <taxon>Rubricoccaceae</taxon>
        <taxon>Rubrivirga</taxon>
    </lineage>
</organism>
<comment type="similarity">
    <text evidence="2 6">Belongs to the cytochrome P450 family.</text>
</comment>
<dbReference type="InterPro" id="IPR017972">
    <property type="entry name" value="Cyt_P450_CS"/>
</dbReference>
<dbReference type="GO" id="GO:0004497">
    <property type="term" value="F:monooxygenase activity"/>
    <property type="evidence" value="ECO:0007669"/>
    <property type="project" value="UniProtKB-KW"/>
</dbReference>
<keyword evidence="5 6" id="KW-0349">Heme</keyword>
<reference evidence="7 8" key="1">
    <citation type="submission" date="2016-11" db="EMBL/GenBank/DDBJ databases">
        <title>Study of marine rhodopsin-containing bacteria.</title>
        <authorList>
            <person name="Yoshizawa S."/>
            <person name="Kumagai Y."/>
            <person name="Kogure K."/>
        </authorList>
    </citation>
    <scope>NUCLEOTIDE SEQUENCE [LARGE SCALE GENOMIC DNA]</scope>
    <source>
        <strain evidence="7 8">SAORIC-28</strain>
    </source>
</reference>
<evidence type="ECO:0008006" key="9">
    <source>
        <dbReference type="Google" id="ProtNLM"/>
    </source>
</evidence>
<dbReference type="InterPro" id="IPR050121">
    <property type="entry name" value="Cytochrome_P450_monoxygenase"/>
</dbReference>
<accession>A0A271J456</accession>
<keyword evidence="6" id="KW-0560">Oxidoreductase</keyword>
<gene>
    <name evidence="7" type="ORF">BSZ37_18220</name>
</gene>
<evidence type="ECO:0000256" key="6">
    <source>
        <dbReference type="RuleBase" id="RU000461"/>
    </source>
</evidence>
<keyword evidence="3 5" id="KW-0479">Metal-binding</keyword>
<dbReference type="PANTHER" id="PTHR24305:SF166">
    <property type="entry name" value="CYTOCHROME P450 12A4, MITOCHONDRIAL-RELATED"/>
    <property type="match status" value="1"/>
</dbReference>
<protein>
    <recommendedName>
        <fullName evidence="9">Cytochrome P450</fullName>
    </recommendedName>
</protein>
<dbReference type="EMBL" id="MQWD01000001">
    <property type="protein sequence ID" value="PAP78223.1"/>
    <property type="molecule type" value="Genomic_DNA"/>
</dbReference>
<sequence length="434" mass="48199">MTDVALPPGPKNAAILRELPRFRRGVLAYLVELSRRYDDPVVHLQFGPGASFVVNHPDVVKEFLVRVPERFSRSRWLGELRKLVGAGLLFSDETTWVEQRKRLRPAYARGHVAVVDEATRVETDALADRWRRVPGAVVDVQEDAKRVLLRALVRIMFSPEAPVDDRQVIADLDAVLQFVGMRSTVIRQNLALVGIRWRETAVRGALARLDAFIADLIDGTRSGRYSAGLLLATLLEAEARGEVDAQNLHDEIGTLLVAGFDTTSALVTFALWSLAARPDLADAVRTEAEADDRPVLEAVLRETLRLYPAVWAIHRTATEDVELGGFTVPKGEHVMASPFALQRNPAWWPDPDAFAPARFFDAPDNDALLGMEYLPFSHGRHTCIGKRMALQQARLMVSELVARFDFEQVGGPPRLVPGVIIRAADGLPLRVTPR</sequence>